<protein>
    <submittedName>
        <fullName evidence="4">Ankyrin repeat domain-containing protein</fullName>
    </submittedName>
</protein>
<dbReference type="PROSITE" id="PS50297">
    <property type="entry name" value="ANK_REP_REGION"/>
    <property type="match status" value="1"/>
</dbReference>
<evidence type="ECO:0000313" key="4">
    <source>
        <dbReference type="EMBL" id="QBH98033.1"/>
    </source>
</evidence>
<dbReference type="PANTHER" id="PTHR24124:SF14">
    <property type="entry name" value="CHROMOSOME UNDETERMINED SCAFFOLD_25, WHOLE GENOME SHOTGUN SEQUENCE"/>
    <property type="match status" value="1"/>
</dbReference>
<name>A0A411WP52_9GAMM</name>
<dbReference type="InterPro" id="IPR002110">
    <property type="entry name" value="Ankyrin_rpt"/>
</dbReference>
<dbReference type="SUPFAM" id="SSF48403">
    <property type="entry name" value="Ankyrin repeat"/>
    <property type="match status" value="1"/>
</dbReference>
<dbReference type="Proteomes" id="UP000293154">
    <property type="component" value="Chromosome"/>
</dbReference>
<dbReference type="PANTHER" id="PTHR24124">
    <property type="entry name" value="ANKYRIN REPEAT FAMILY A"/>
    <property type="match status" value="1"/>
</dbReference>
<evidence type="ECO:0000256" key="3">
    <source>
        <dbReference type="PROSITE-ProRule" id="PRU00023"/>
    </source>
</evidence>
<dbReference type="KEGG" id="prag:EKN56_17520"/>
<evidence type="ECO:0000256" key="2">
    <source>
        <dbReference type="ARBA" id="ARBA00023043"/>
    </source>
</evidence>
<evidence type="ECO:0000313" key="5">
    <source>
        <dbReference type="Proteomes" id="UP000293154"/>
    </source>
</evidence>
<evidence type="ECO:0000256" key="1">
    <source>
        <dbReference type="ARBA" id="ARBA00022737"/>
    </source>
</evidence>
<keyword evidence="1" id="KW-0677">Repeat</keyword>
<proteinExistence type="predicted"/>
<dbReference type="Pfam" id="PF12796">
    <property type="entry name" value="Ank_2"/>
    <property type="match status" value="1"/>
</dbReference>
<dbReference type="EMBL" id="CP034752">
    <property type="protein sequence ID" value="QBH98033.1"/>
    <property type="molecule type" value="Genomic_DNA"/>
</dbReference>
<dbReference type="AlphaFoldDB" id="A0A411WP52"/>
<keyword evidence="5" id="KW-1185">Reference proteome</keyword>
<organism evidence="4 5">
    <name type="scientific">Limnobaculum zhutongyuii</name>
    <dbReference type="NCBI Taxonomy" id="2498113"/>
    <lineage>
        <taxon>Bacteria</taxon>
        <taxon>Pseudomonadati</taxon>
        <taxon>Pseudomonadota</taxon>
        <taxon>Gammaproteobacteria</taxon>
        <taxon>Enterobacterales</taxon>
        <taxon>Budviciaceae</taxon>
        <taxon>Limnobaculum</taxon>
    </lineage>
</organism>
<dbReference type="RefSeq" id="WP_130592987.1">
    <property type="nucleotide sequence ID" value="NZ_CP034752.1"/>
</dbReference>
<feature type="repeat" description="ANK" evidence="3">
    <location>
        <begin position="103"/>
        <end position="135"/>
    </location>
</feature>
<sequence length="352" mass="39098">MAKKKKTLPKNINELLEAGDIEVLKALYDSCELDARGGLGKRTALSLYKIPDELTRWLVEQGADIEAADNYQRTALHEQAGTWCGNIELLLALGANIEAQDYQNATPLHKAACAYHVHHVQTLIAHGANIYAEDSMGRTALAAALDRCRNADIERMANIAELLLNAGNTISSEMRERITSIGEMFEFHRAGFSKDHIAEADAGLLKLYRLFDVTPVATRQMYDGVSDIIVSAPRWQKAHQELWDLLVPSSGHADTLQGEAIRITGRLSHEILDNGGMNWDADFRKMLSALLVCFESGRALGTDKLQEAKTIAAQIKGGNGDKDELYRLTEFAVDWVRLNPRPMVVGKVEYRR</sequence>
<dbReference type="Gene3D" id="1.25.40.20">
    <property type="entry name" value="Ankyrin repeat-containing domain"/>
    <property type="match status" value="1"/>
</dbReference>
<dbReference type="GO" id="GO:0010468">
    <property type="term" value="P:regulation of gene expression"/>
    <property type="evidence" value="ECO:0007669"/>
    <property type="project" value="TreeGrafter"/>
</dbReference>
<accession>A0A411WP52</accession>
<keyword evidence="2 3" id="KW-0040">ANK repeat</keyword>
<dbReference type="PROSITE" id="PS50088">
    <property type="entry name" value="ANK_REPEAT"/>
    <property type="match status" value="1"/>
</dbReference>
<reference evidence="4 5" key="1">
    <citation type="submission" date="2019-03" db="EMBL/GenBank/DDBJ databases">
        <title>Pragia sp. nov. isolated from the gut tract of Carduelis flavirostris.</title>
        <authorList>
            <person name="Ge Y."/>
        </authorList>
    </citation>
    <scope>NUCLEOTIDE SEQUENCE [LARGE SCALE GENOMIC DNA]</scope>
    <source>
        <strain evidence="4 5">CF-458</strain>
    </source>
</reference>
<dbReference type="InterPro" id="IPR036770">
    <property type="entry name" value="Ankyrin_rpt-contain_sf"/>
</dbReference>
<dbReference type="OrthoDB" id="9812708at2"/>
<gene>
    <name evidence="4" type="ORF">EKN56_17520</name>
</gene>
<dbReference type="SMART" id="SM00248">
    <property type="entry name" value="ANK"/>
    <property type="match status" value="2"/>
</dbReference>